<name>A0A8G2BH77_9PROT</name>
<comment type="caution">
    <text evidence="2">The sequence shown here is derived from an EMBL/GenBank/DDBJ whole genome shotgun (WGS) entry which is preliminary data.</text>
</comment>
<keyword evidence="2" id="KW-0808">Transferase</keyword>
<dbReference type="InterPro" id="IPR016181">
    <property type="entry name" value="Acyl_CoA_acyltransferase"/>
</dbReference>
<reference evidence="2 3" key="1">
    <citation type="submission" date="2016-10" db="EMBL/GenBank/DDBJ databases">
        <authorList>
            <person name="Varghese N."/>
            <person name="Submissions S."/>
        </authorList>
    </citation>
    <scope>NUCLEOTIDE SEQUENCE [LARGE SCALE GENOMIC DNA]</scope>
    <source>
        <strain evidence="2 3">DSM 18839</strain>
    </source>
</reference>
<sequence length="166" mass="18330">MTAVTIRPSEPSDITVITEIYAHHVRHGTASFEEEAPGEPEMAERRAGILEAGFPYIVAERDGAVVGYAYLSKYRPRSAYRFTVENSIYIAHDAIRQGIGRALMAELVRIAEAGPWKQMMAVISDPASGSEAMHAAFGFRKVGHMEKIGFKFGQWIDVVVMQRATG</sequence>
<evidence type="ECO:0000313" key="2">
    <source>
        <dbReference type="EMBL" id="SDF64895.1"/>
    </source>
</evidence>
<gene>
    <name evidence="2" type="ORF">SAMN05660686_01914</name>
</gene>
<keyword evidence="3" id="KW-1185">Reference proteome</keyword>
<dbReference type="CDD" id="cd04301">
    <property type="entry name" value="NAT_SF"/>
    <property type="match status" value="1"/>
</dbReference>
<dbReference type="OrthoDB" id="5459937at2"/>
<dbReference type="SUPFAM" id="SSF55729">
    <property type="entry name" value="Acyl-CoA N-acyltransferases (Nat)"/>
    <property type="match status" value="1"/>
</dbReference>
<feature type="domain" description="N-acetyltransferase" evidence="1">
    <location>
        <begin position="4"/>
        <end position="166"/>
    </location>
</feature>
<proteinExistence type="predicted"/>
<dbReference type="PROSITE" id="PS51186">
    <property type="entry name" value="GNAT"/>
    <property type="match status" value="1"/>
</dbReference>
<dbReference type="PANTHER" id="PTHR43072">
    <property type="entry name" value="N-ACETYLTRANSFERASE"/>
    <property type="match status" value="1"/>
</dbReference>
<dbReference type="PANTHER" id="PTHR43072:SF8">
    <property type="entry name" value="ACYLTRANSFERASE FABY-RELATED"/>
    <property type="match status" value="1"/>
</dbReference>
<organism evidence="2 3">
    <name type="scientific">Thalassobaculum litoreum DSM 18839</name>
    <dbReference type="NCBI Taxonomy" id="1123362"/>
    <lineage>
        <taxon>Bacteria</taxon>
        <taxon>Pseudomonadati</taxon>
        <taxon>Pseudomonadota</taxon>
        <taxon>Alphaproteobacteria</taxon>
        <taxon>Rhodospirillales</taxon>
        <taxon>Thalassobaculaceae</taxon>
        <taxon>Thalassobaculum</taxon>
    </lineage>
</organism>
<dbReference type="EMBL" id="FNBW01000005">
    <property type="protein sequence ID" value="SDF64895.1"/>
    <property type="molecule type" value="Genomic_DNA"/>
</dbReference>
<dbReference type="InterPro" id="IPR000182">
    <property type="entry name" value="GNAT_dom"/>
</dbReference>
<dbReference type="RefSeq" id="WP_093149883.1">
    <property type="nucleotide sequence ID" value="NZ_FNBW01000005.1"/>
</dbReference>
<dbReference type="AlphaFoldDB" id="A0A8G2BH77"/>
<dbReference type="GO" id="GO:0016747">
    <property type="term" value="F:acyltransferase activity, transferring groups other than amino-acyl groups"/>
    <property type="evidence" value="ECO:0007669"/>
    <property type="project" value="InterPro"/>
</dbReference>
<protein>
    <submittedName>
        <fullName evidence="2">Phosphinothricin acetyltransferase</fullName>
    </submittedName>
</protein>
<evidence type="ECO:0000313" key="3">
    <source>
        <dbReference type="Proteomes" id="UP000198615"/>
    </source>
</evidence>
<dbReference type="Proteomes" id="UP000198615">
    <property type="component" value="Unassembled WGS sequence"/>
</dbReference>
<evidence type="ECO:0000259" key="1">
    <source>
        <dbReference type="PROSITE" id="PS51186"/>
    </source>
</evidence>
<dbReference type="Gene3D" id="3.40.630.30">
    <property type="match status" value="1"/>
</dbReference>
<accession>A0A8G2BH77</accession>
<dbReference type="Pfam" id="PF13420">
    <property type="entry name" value="Acetyltransf_4"/>
    <property type="match status" value="1"/>
</dbReference>